<evidence type="ECO:0000313" key="6">
    <source>
        <dbReference type="EMBL" id="VYT79529.1"/>
    </source>
</evidence>
<dbReference type="AlphaFoldDB" id="A0A6N2ZJ17"/>
<dbReference type="GO" id="GO:0000976">
    <property type="term" value="F:transcription cis-regulatory region binding"/>
    <property type="evidence" value="ECO:0007669"/>
    <property type="project" value="TreeGrafter"/>
</dbReference>
<dbReference type="PANTHER" id="PTHR30055">
    <property type="entry name" value="HTH-TYPE TRANSCRIPTIONAL REGULATOR RUTR"/>
    <property type="match status" value="1"/>
</dbReference>
<keyword evidence="3" id="KW-0804">Transcription</keyword>
<dbReference type="Gene3D" id="1.10.357.10">
    <property type="entry name" value="Tetracycline Repressor, domain 2"/>
    <property type="match status" value="1"/>
</dbReference>
<keyword evidence="1" id="KW-0805">Transcription regulation</keyword>
<dbReference type="GO" id="GO:0003700">
    <property type="term" value="F:DNA-binding transcription factor activity"/>
    <property type="evidence" value="ECO:0007669"/>
    <property type="project" value="TreeGrafter"/>
</dbReference>
<dbReference type="InterPro" id="IPR001647">
    <property type="entry name" value="HTH_TetR"/>
</dbReference>
<feature type="DNA-binding region" description="H-T-H motif" evidence="4">
    <location>
        <begin position="42"/>
        <end position="61"/>
    </location>
</feature>
<protein>
    <submittedName>
        <fullName evidence="6">HTH-type transcriptional regulator RutR</fullName>
    </submittedName>
</protein>
<dbReference type="SUPFAM" id="SSF46689">
    <property type="entry name" value="Homeodomain-like"/>
    <property type="match status" value="1"/>
</dbReference>
<evidence type="ECO:0000256" key="2">
    <source>
        <dbReference type="ARBA" id="ARBA00023125"/>
    </source>
</evidence>
<gene>
    <name evidence="6" type="primary">rutR</name>
    <name evidence="6" type="ORF">CALFYP39_00612</name>
</gene>
<dbReference type="RefSeq" id="WP_156597833.1">
    <property type="nucleotide sequence ID" value="NZ_CACRTW010000006.1"/>
</dbReference>
<organism evidence="6">
    <name type="scientific">Collinsella aerofaciens</name>
    <dbReference type="NCBI Taxonomy" id="74426"/>
    <lineage>
        <taxon>Bacteria</taxon>
        <taxon>Bacillati</taxon>
        <taxon>Actinomycetota</taxon>
        <taxon>Coriobacteriia</taxon>
        <taxon>Coriobacteriales</taxon>
        <taxon>Coriobacteriaceae</taxon>
        <taxon>Collinsella</taxon>
    </lineage>
</organism>
<proteinExistence type="predicted"/>
<keyword evidence="2 4" id="KW-0238">DNA-binding</keyword>
<dbReference type="Pfam" id="PF00440">
    <property type="entry name" value="TetR_N"/>
    <property type="match status" value="1"/>
</dbReference>
<name>A0A6N2ZJ17_9ACTN</name>
<dbReference type="InterPro" id="IPR009057">
    <property type="entry name" value="Homeodomain-like_sf"/>
</dbReference>
<evidence type="ECO:0000256" key="4">
    <source>
        <dbReference type="PROSITE-ProRule" id="PRU00335"/>
    </source>
</evidence>
<reference evidence="6" key="1">
    <citation type="submission" date="2019-11" db="EMBL/GenBank/DDBJ databases">
        <authorList>
            <person name="Feng L."/>
        </authorList>
    </citation>
    <scope>NUCLEOTIDE SEQUENCE</scope>
    <source>
        <strain evidence="6">CaerofaciensLFYP39</strain>
    </source>
</reference>
<dbReference type="EMBL" id="CACRTW010000006">
    <property type="protein sequence ID" value="VYT79529.1"/>
    <property type="molecule type" value="Genomic_DNA"/>
</dbReference>
<evidence type="ECO:0000256" key="1">
    <source>
        <dbReference type="ARBA" id="ARBA00023015"/>
    </source>
</evidence>
<sequence length="213" mass="23780">MDTQKTPTPAAKKRSAAAQERLDQIVSAAVRLINARGFNGMSLQAVADEVGITQAGVLHYVGSKHGLLVEVIRRYYDRSSALDDYLSLFHPGGAFEGQSPKIPEYCRLLVAENNSQPELVMLFQMLNTEAMSTESPLHEYFNDRSRGVIEPEPDVNWSVPEGIDATEAISCALAAMYGLEGRWVARPDEIDYPAEWSKFEDILFPLPLWEGYR</sequence>
<feature type="domain" description="HTH tetR-type" evidence="5">
    <location>
        <begin position="19"/>
        <end position="79"/>
    </location>
</feature>
<dbReference type="PROSITE" id="PS50977">
    <property type="entry name" value="HTH_TETR_2"/>
    <property type="match status" value="1"/>
</dbReference>
<evidence type="ECO:0000256" key="3">
    <source>
        <dbReference type="ARBA" id="ARBA00023163"/>
    </source>
</evidence>
<evidence type="ECO:0000259" key="5">
    <source>
        <dbReference type="PROSITE" id="PS50977"/>
    </source>
</evidence>
<dbReference type="InterPro" id="IPR050109">
    <property type="entry name" value="HTH-type_TetR-like_transc_reg"/>
</dbReference>
<dbReference type="PRINTS" id="PR00455">
    <property type="entry name" value="HTHTETR"/>
</dbReference>
<dbReference type="PANTHER" id="PTHR30055:SF240">
    <property type="entry name" value="HTH-TYPE TRANSCRIPTIONAL REGULATOR ACRR"/>
    <property type="match status" value="1"/>
</dbReference>
<accession>A0A6N2ZJ17</accession>